<dbReference type="Pfam" id="PF10694">
    <property type="entry name" value="DUF2500"/>
    <property type="match status" value="1"/>
</dbReference>
<dbReference type="RefSeq" id="WP_154309635.1">
    <property type="nucleotide sequence ID" value="NZ_WKKI01000066.1"/>
</dbReference>
<dbReference type="AlphaFoldDB" id="A0A7X2M0I2"/>
<accession>A0A7X2M0I2</accession>
<keyword evidence="1" id="KW-0812">Transmembrane</keyword>
<keyword evidence="3" id="KW-1185">Reference proteome</keyword>
<reference evidence="2 3" key="1">
    <citation type="submission" date="2019-11" db="EMBL/GenBank/DDBJ databases">
        <title>Bacillus lacus genome.</title>
        <authorList>
            <person name="Allen C.J."/>
            <person name="Newman J.D."/>
        </authorList>
    </citation>
    <scope>NUCLEOTIDE SEQUENCE [LARGE SCALE GENOMIC DNA]</scope>
    <source>
        <strain evidence="2 3">KCTC 33946</strain>
    </source>
</reference>
<dbReference type="Gene3D" id="2.40.50.660">
    <property type="match status" value="1"/>
</dbReference>
<proteinExistence type="predicted"/>
<evidence type="ECO:0000256" key="1">
    <source>
        <dbReference type="SAM" id="Phobius"/>
    </source>
</evidence>
<protein>
    <submittedName>
        <fullName evidence="2">DUF2500 family protein</fullName>
    </submittedName>
</protein>
<evidence type="ECO:0000313" key="3">
    <source>
        <dbReference type="Proteomes" id="UP000448867"/>
    </source>
</evidence>
<keyword evidence="1" id="KW-0472">Membrane</keyword>
<name>A0A7X2M0I2_9BACI</name>
<feature type="transmembrane region" description="Helical" evidence="1">
    <location>
        <begin position="12"/>
        <end position="37"/>
    </location>
</feature>
<gene>
    <name evidence="2" type="ORF">GJU40_18845</name>
</gene>
<comment type="caution">
    <text evidence="2">The sequence shown here is derived from an EMBL/GenBank/DDBJ whole genome shotgun (WGS) entry which is preliminary data.</text>
</comment>
<dbReference type="OrthoDB" id="282886at2"/>
<dbReference type="InterPro" id="IPR019635">
    <property type="entry name" value="DUF2500"/>
</dbReference>
<organism evidence="2 3">
    <name type="scientific">Metabacillus lacus</name>
    <dbReference type="NCBI Taxonomy" id="1983721"/>
    <lineage>
        <taxon>Bacteria</taxon>
        <taxon>Bacillati</taxon>
        <taxon>Bacillota</taxon>
        <taxon>Bacilli</taxon>
        <taxon>Bacillales</taxon>
        <taxon>Bacillaceae</taxon>
        <taxon>Metabacillus</taxon>
    </lineage>
</organism>
<dbReference type="Proteomes" id="UP000448867">
    <property type="component" value="Unassembled WGS sequence"/>
</dbReference>
<sequence>MDVYDESGFDNFLFQAGPIFIIIVFVIIAGVIIYTAIRNFTQWTHNNASPIVTVSARVIGKRTEISGGTGDTRSYSVYFITFEIQEQERIELQVSGKESGQIMEGDFGELTYQGTRYKVFERK</sequence>
<keyword evidence="1" id="KW-1133">Transmembrane helix</keyword>
<evidence type="ECO:0000313" key="2">
    <source>
        <dbReference type="EMBL" id="MRX74183.1"/>
    </source>
</evidence>
<dbReference type="EMBL" id="WKKI01000066">
    <property type="protein sequence ID" value="MRX74183.1"/>
    <property type="molecule type" value="Genomic_DNA"/>
</dbReference>